<keyword evidence="4" id="KW-0133">Cell shape</keyword>
<dbReference type="PANTHER" id="PTHR47019">
    <property type="entry name" value="LIPID II FLIPPASE MURJ"/>
    <property type="match status" value="1"/>
</dbReference>
<feature type="transmembrane region" description="Helical" evidence="9">
    <location>
        <begin position="188"/>
        <end position="209"/>
    </location>
</feature>
<evidence type="ECO:0000256" key="9">
    <source>
        <dbReference type="SAM" id="Phobius"/>
    </source>
</evidence>
<feature type="transmembrane region" description="Helical" evidence="9">
    <location>
        <begin position="358"/>
        <end position="380"/>
    </location>
</feature>
<sequence>MSNEERVQIPPKPTWAPRSARPTVDTSMFAVVQANPQSAMMVGPATGALPIIDMDNEGEGEAPGGAAPSAVRSSASLALGTMASRILGFLKGIVLSIAIIGSPVADIFEAANYLPNLIFIMIAGGVFNAVLIPQIAKASREADGGTEFISRLLTVGITGLLGLTALVLVLVVPLMGLTMSFTGKNMQLAIIFGLFLLPQIFFYGLYSLLGQVLNAHDSFKAYAWAPVLNNVVAIAGLLVFILVAGSEANSHHTVDNWTLGETAMLAGTATLGIVIQAAALIIPVHRLGLNLRPRFGLKGTGLGSTAKIATWTMGTMIIGNLFFLVILRVATIPTDSDPQSATSNPGILVLNRATELYIMPHSIIALSIATVMFTAMAHAAARNDSSGVRDSLAAALRTTGIATVFAGIALLVLSGPFGMLFSGNQPDVGRQVAITLAILAIGAPFYSINFILNRVFYAQENAKTPFIIQCIMVAIGLCTALYAGSLPHEWIIYGLALSYTISNVAAAVISHFFLRAKIGDYGQGLVMRAHMRYLVAALAAGVAGELLLRLFGSSSSDGFMWQSITASAIVLAVVGTVMAVLYFVILKQMRIPEVDALMNPVLSKVKSRLPGR</sequence>
<evidence type="ECO:0000256" key="1">
    <source>
        <dbReference type="ARBA" id="ARBA00004651"/>
    </source>
</evidence>
<keyword evidence="6 9" id="KW-1133">Transmembrane helix</keyword>
<dbReference type="RefSeq" id="WP_209679138.1">
    <property type="nucleotide sequence ID" value="NZ_JAGIOI010000001.1"/>
</dbReference>
<accession>A0ABS4YV87</accession>
<evidence type="ECO:0000256" key="8">
    <source>
        <dbReference type="SAM" id="MobiDB-lite"/>
    </source>
</evidence>
<keyword evidence="3 9" id="KW-0812">Transmembrane</keyword>
<evidence type="ECO:0000313" key="10">
    <source>
        <dbReference type="EMBL" id="MBP2412713.1"/>
    </source>
</evidence>
<keyword evidence="5" id="KW-0573">Peptidoglycan synthesis</keyword>
<evidence type="ECO:0000256" key="6">
    <source>
        <dbReference type="ARBA" id="ARBA00022989"/>
    </source>
</evidence>
<feature type="transmembrane region" description="Helical" evidence="9">
    <location>
        <begin position="564"/>
        <end position="585"/>
    </location>
</feature>
<protein>
    <submittedName>
        <fullName evidence="10">Peptidoglycan lipid II flippase</fullName>
    </submittedName>
</protein>
<comment type="caution">
    <text evidence="10">The sequence shown here is derived from an EMBL/GenBank/DDBJ whole genome shotgun (WGS) entry which is preliminary data.</text>
</comment>
<dbReference type="EMBL" id="JAGIOI010000001">
    <property type="protein sequence ID" value="MBP2412713.1"/>
    <property type="molecule type" value="Genomic_DNA"/>
</dbReference>
<feature type="region of interest" description="Disordered" evidence="8">
    <location>
        <begin position="1"/>
        <end position="21"/>
    </location>
</feature>
<evidence type="ECO:0000256" key="3">
    <source>
        <dbReference type="ARBA" id="ARBA00022692"/>
    </source>
</evidence>
<name>A0ABS4YV87_9MICC</name>
<reference evidence="10 11" key="1">
    <citation type="submission" date="2021-03" db="EMBL/GenBank/DDBJ databases">
        <title>Sequencing the genomes of 1000 actinobacteria strains.</title>
        <authorList>
            <person name="Klenk H.-P."/>
        </authorList>
    </citation>
    <scope>NUCLEOTIDE SEQUENCE [LARGE SCALE GENOMIC DNA]</scope>
    <source>
        <strain evidence="10 11">DSM 16005</strain>
    </source>
</reference>
<evidence type="ECO:0000256" key="7">
    <source>
        <dbReference type="ARBA" id="ARBA00023136"/>
    </source>
</evidence>
<feature type="transmembrane region" description="Helical" evidence="9">
    <location>
        <begin position="263"/>
        <end position="287"/>
    </location>
</feature>
<dbReference type="Pfam" id="PF03023">
    <property type="entry name" value="MurJ"/>
    <property type="match status" value="1"/>
</dbReference>
<feature type="transmembrane region" description="Helical" evidence="9">
    <location>
        <begin position="117"/>
        <end position="136"/>
    </location>
</feature>
<feature type="transmembrane region" description="Helical" evidence="9">
    <location>
        <begin position="148"/>
        <end position="176"/>
    </location>
</feature>
<keyword evidence="2" id="KW-1003">Cell membrane</keyword>
<dbReference type="PRINTS" id="PR01806">
    <property type="entry name" value="VIRFACTRMVIN"/>
</dbReference>
<organism evidence="10 11">
    <name type="scientific">Arthrobacter stackebrandtii</name>
    <dbReference type="NCBI Taxonomy" id="272161"/>
    <lineage>
        <taxon>Bacteria</taxon>
        <taxon>Bacillati</taxon>
        <taxon>Actinomycetota</taxon>
        <taxon>Actinomycetes</taxon>
        <taxon>Micrococcales</taxon>
        <taxon>Micrococcaceae</taxon>
        <taxon>Arthrobacter</taxon>
    </lineage>
</organism>
<feature type="transmembrane region" description="Helical" evidence="9">
    <location>
        <begin position="392"/>
        <end position="413"/>
    </location>
</feature>
<dbReference type="InterPro" id="IPR051050">
    <property type="entry name" value="Lipid_II_flippase_MurJ/MviN"/>
</dbReference>
<evidence type="ECO:0000256" key="4">
    <source>
        <dbReference type="ARBA" id="ARBA00022960"/>
    </source>
</evidence>
<feature type="transmembrane region" description="Helical" evidence="9">
    <location>
        <begin position="221"/>
        <end position="243"/>
    </location>
</feature>
<feature type="transmembrane region" description="Helical" evidence="9">
    <location>
        <begin position="308"/>
        <end position="330"/>
    </location>
</feature>
<dbReference type="PANTHER" id="PTHR47019:SF1">
    <property type="entry name" value="LIPID II FLIPPASE MURJ"/>
    <property type="match status" value="1"/>
</dbReference>
<evidence type="ECO:0000313" key="11">
    <source>
        <dbReference type="Proteomes" id="UP000711614"/>
    </source>
</evidence>
<feature type="transmembrane region" description="Helical" evidence="9">
    <location>
        <begin position="86"/>
        <end position="105"/>
    </location>
</feature>
<dbReference type="InterPro" id="IPR004268">
    <property type="entry name" value="MurJ"/>
</dbReference>
<feature type="transmembrane region" description="Helical" evidence="9">
    <location>
        <begin position="490"/>
        <end position="513"/>
    </location>
</feature>
<gene>
    <name evidence="10" type="ORF">JOF48_001512</name>
</gene>
<comment type="subcellular location">
    <subcellularLocation>
        <location evidence="1">Cell membrane</location>
        <topology evidence="1">Multi-pass membrane protein</topology>
    </subcellularLocation>
</comment>
<feature type="transmembrane region" description="Helical" evidence="9">
    <location>
        <begin position="533"/>
        <end position="552"/>
    </location>
</feature>
<feature type="transmembrane region" description="Helical" evidence="9">
    <location>
        <begin position="464"/>
        <end position="484"/>
    </location>
</feature>
<feature type="transmembrane region" description="Helical" evidence="9">
    <location>
        <begin position="433"/>
        <end position="452"/>
    </location>
</feature>
<dbReference type="Proteomes" id="UP000711614">
    <property type="component" value="Unassembled WGS sequence"/>
</dbReference>
<keyword evidence="11" id="KW-1185">Reference proteome</keyword>
<proteinExistence type="predicted"/>
<evidence type="ECO:0000256" key="5">
    <source>
        <dbReference type="ARBA" id="ARBA00022984"/>
    </source>
</evidence>
<keyword evidence="7 9" id="KW-0472">Membrane</keyword>
<evidence type="ECO:0000256" key="2">
    <source>
        <dbReference type="ARBA" id="ARBA00022475"/>
    </source>
</evidence>